<organism evidence="6 7">
    <name type="scientific">Rhizophlyctis rosea</name>
    <dbReference type="NCBI Taxonomy" id="64517"/>
    <lineage>
        <taxon>Eukaryota</taxon>
        <taxon>Fungi</taxon>
        <taxon>Fungi incertae sedis</taxon>
        <taxon>Chytridiomycota</taxon>
        <taxon>Chytridiomycota incertae sedis</taxon>
        <taxon>Chytridiomycetes</taxon>
        <taxon>Rhizophlyctidales</taxon>
        <taxon>Rhizophlyctidaceae</taxon>
        <taxon>Rhizophlyctis</taxon>
    </lineage>
</organism>
<evidence type="ECO:0000256" key="3">
    <source>
        <dbReference type="PROSITE-ProRule" id="PRU00169"/>
    </source>
</evidence>
<dbReference type="PROSITE" id="PS50110">
    <property type="entry name" value="RESPONSE_REGULATORY"/>
    <property type="match status" value="1"/>
</dbReference>
<feature type="region of interest" description="Disordered" evidence="4">
    <location>
        <begin position="210"/>
        <end position="252"/>
    </location>
</feature>
<evidence type="ECO:0000313" key="6">
    <source>
        <dbReference type="EMBL" id="KAJ3028696.1"/>
    </source>
</evidence>
<sequence>MRVTRTTLVPPWAVPPRVLVVDDDDINRKLSTKLLQVFGCSIDVAVDGLDAVERMGVGNKYDIVLMDIVMPNLDGVSATQSIRKFDMTTPIISMTSNTTAGDCLRYLENGMNDILPKPFNKQSLLGVVERMVEQKEAMGRFQEVLLDGPGIPGETGGNGFWICGRFWERVIWRGRAGKPRVLRDIRIRISDWYCNHLVAQHAAAQGIPRSLTLNPSTSTGGDGRIQELDDDGSASGSASNTPPSQSTSLPTSSLGLDIQSFTEMLGGMGAAAAAAA</sequence>
<dbReference type="GO" id="GO:0000160">
    <property type="term" value="P:phosphorelay signal transduction system"/>
    <property type="evidence" value="ECO:0007669"/>
    <property type="project" value="UniProtKB-KW"/>
</dbReference>
<dbReference type="CDD" id="cd17546">
    <property type="entry name" value="REC_hyHK_CKI1_RcsC-like"/>
    <property type="match status" value="1"/>
</dbReference>
<dbReference type="PANTHER" id="PTHR45339:SF1">
    <property type="entry name" value="HYBRID SIGNAL TRANSDUCTION HISTIDINE KINASE J"/>
    <property type="match status" value="1"/>
</dbReference>
<evidence type="ECO:0000259" key="5">
    <source>
        <dbReference type="PROSITE" id="PS50110"/>
    </source>
</evidence>
<dbReference type="EMBL" id="JADGJD010002773">
    <property type="protein sequence ID" value="KAJ3028696.1"/>
    <property type="molecule type" value="Genomic_DNA"/>
</dbReference>
<feature type="non-terminal residue" evidence="6">
    <location>
        <position position="1"/>
    </location>
</feature>
<dbReference type="SUPFAM" id="SSF52172">
    <property type="entry name" value="CheY-like"/>
    <property type="match status" value="1"/>
</dbReference>
<dbReference type="FunFam" id="3.40.50.2300:FF:000212">
    <property type="entry name" value="Stress response regulator/HFS transcription factor"/>
    <property type="match status" value="1"/>
</dbReference>
<feature type="compositionally biased region" description="Low complexity" evidence="4">
    <location>
        <begin position="233"/>
        <end position="252"/>
    </location>
</feature>
<feature type="modified residue" description="4-aspartylphosphate" evidence="3">
    <location>
        <position position="67"/>
    </location>
</feature>
<dbReference type="Proteomes" id="UP001212841">
    <property type="component" value="Unassembled WGS sequence"/>
</dbReference>
<dbReference type="SMART" id="SM00448">
    <property type="entry name" value="REC"/>
    <property type="match status" value="1"/>
</dbReference>
<evidence type="ECO:0000256" key="4">
    <source>
        <dbReference type="SAM" id="MobiDB-lite"/>
    </source>
</evidence>
<feature type="domain" description="Response regulatory" evidence="5">
    <location>
        <begin position="17"/>
        <end position="132"/>
    </location>
</feature>
<protein>
    <recommendedName>
        <fullName evidence="5">Response regulatory domain-containing protein</fullName>
    </recommendedName>
</protein>
<dbReference type="PANTHER" id="PTHR45339">
    <property type="entry name" value="HYBRID SIGNAL TRANSDUCTION HISTIDINE KINASE J"/>
    <property type="match status" value="1"/>
</dbReference>
<name>A0AAD5RZU5_9FUNG</name>
<dbReference type="InterPro" id="IPR001789">
    <property type="entry name" value="Sig_transdc_resp-reg_receiver"/>
</dbReference>
<accession>A0AAD5RZU5</accession>
<dbReference type="InterPro" id="IPR011006">
    <property type="entry name" value="CheY-like_superfamily"/>
</dbReference>
<evidence type="ECO:0000256" key="1">
    <source>
        <dbReference type="ARBA" id="ARBA00022553"/>
    </source>
</evidence>
<dbReference type="Gene3D" id="3.40.50.2300">
    <property type="match status" value="1"/>
</dbReference>
<proteinExistence type="predicted"/>
<evidence type="ECO:0000256" key="2">
    <source>
        <dbReference type="ARBA" id="ARBA00023012"/>
    </source>
</evidence>
<keyword evidence="1 3" id="KW-0597">Phosphoprotein</keyword>
<evidence type="ECO:0000313" key="7">
    <source>
        <dbReference type="Proteomes" id="UP001212841"/>
    </source>
</evidence>
<reference evidence="6" key="1">
    <citation type="submission" date="2020-05" db="EMBL/GenBank/DDBJ databases">
        <title>Phylogenomic resolution of chytrid fungi.</title>
        <authorList>
            <person name="Stajich J.E."/>
            <person name="Amses K."/>
            <person name="Simmons R."/>
            <person name="Seto K."/>
            <person name="Myers J."/>
            <person name="Bonds A."/>
            <person name="Quandt C.A."/>
            <person name="Barry K."/>
            <person name="Liu P."/>
            <person name="Grigoriev I."/>
            <person name="Longcore J.E."/>
            <person name="James T.Y."/>
        </authorList>
    </citation>
    <scope>NUCLEOTIDE SEQUENCE</scope>
    <source>
        <strain evidence="6">JEL0318</strain>
    </source>
</reference>
<gene>
    <name evidence="6" type="ORF">HK097_005911</name>
</gene>
<keyword evidence="2" id="KW-0902">Two-component regulatory system</keyword>
<dbReference type="AlphaFoldDB" id="A0AAD5RZU5"/>
<keyword evidence="7" id="KW-1185">Reference proteome</keyword>
<dbReference type="Pfam" id="PF00072">
    <property type="entry name" value="Response_reg"/>
    <property type="match status" value="1"/>
</dbReference>
<comment type="caution">
    <text evidence="6">The sequence shown here is derived from an EMBL/GenBank/DDBJ whole genome shotgun (WGS) entry which is preliminary data.</text>
</comment>